<dbReference type="GO" id="GO:0005384">
    <property type="term" value="F:manganese ion transmembrane transporter activity"/>
    <property type="evidence" value="ECO:0007669"/>
    <property type="project" value="TreeGrafter"/>
</dbReference>
<feature type="compositionally biased region" description="Basic and acidic residues" evidence="6">
    <location>
        <begin position="200"/>
        <end position="242"/>
    </location>
</feature>
<evidence type="ECO:0000256" key="1">
    <source>
        <dbReference type="ARBA" id="ARBA00004141"/>
    </source>
</evidence>
<evidence type="ECO:0000256" key="6">
    <source>
        <dbReference type="SAM" id="MobiDB-lite"/>
    </source>
</evidence>
<organism evidence="9 10">
    <name type="scientific">Hortaea werneckii EXF-2000</name>
    <dbReference type="NCBI Taxonomy" id="1157616"/>
    <lineage>
        <taxon>Eukaryota</taxon>
        <taxon>Fungi</taxon>
        <taxon>Dikarya</taxon>
        <taxon>Ascomycota</taxon>
        <taxon>Pezizomycotina</taxon>
        <taxon>Dothideomycetes</taxon>
        <taxon>Dothideomycetidae</taxon>
        <taxon>Mycosphaerellales</taxon>
        <taxon>Teratosphaeriaceae</taxon>
        <taxon>Hortaea</taxon>
    </lineage>
</organism>
<evidence type="ECO:0000256" key="3">
    <source>
        <dbReference type="ARBA" id="ARBA00022692"/>
    </source>
</evidence>
<dbReference type="PROSITE" id="PS01214">
    <property type="entry name" value="UPF0016"/>
    <property type="match status" value="1"/>
</dbReference>
<gene>
    <name evidence="9" type="ORF">BTJ68_13426</name>
</gene>
<evidence type="ECO:0000313" key="10">
    <source>
        <dbReference type="Proteomes" id="UP000194280"/>
    </source>
</evidence>
<dbReference type="VEuPathDB" id="FungiDB:BTJ68_13426"/>
<evidence type="ECO:0000256" key="8">
    <source>
        <dbReference type="SAM" id="SignalP"/>
    </source>
</evidence>
<dbReference type="GO" id="GO:0032468">
    <property type="term" value="P:Golgi calcium ion homeostasis"/>
    <property type="evidence" value="ECO:0007669"/>
    <property type="project" value="TreeGrafter"/>
</dbReference>
<evidence type="ECO:0000256" key="4">
    <source>
        <dbReference type="ARBA" id="ARBA00022989"/>
    </source>
</evidence>
<name>A0A1Z5SPF2_HORWE</name>
<comment type="subcellular location">
    <subcellularLocation>
        <location evidence="1">Membrane</location>
        <topology evidence="1">Multi-pass membrane protein</topology>
    </subcellularLocation>
</comment>
<dbReference type="STRING" id="1157616.A0A1Z5SPF2"/>
<dbReference type="GO" id="GO:0000329">
    <property type="term" value="C:fungal-type vacuole membrane"/>
    <property type="evidence" value="ECO:0007669"/>
    <property type="project" value="TreeGrafter"/>
</dbReference>
<dbReference type="InterPro" id="IPR001727">
    <property type="entry name" value="GDT1-like"/>
</dbReference>
<dbReference type="GO" id="GO:0005794">
    <property type="term" value="C:Golgi apparatus"/>
    <property type="evidence" value="ECO:0007669"/>
    <property type="project" value="TreeGrafter"/>
</dbReference>
<feature type="compositionally biased region" description="Polar residues" evidence="6">
    <location>
        <begin position="272"/>
        <end position="288"/>
    </location>
</feature>
<feature type="compositionally biased region" description="Basic and acidic residues" evidence="6">
    <location>
        <begin position="173"/>
        <end position="190"/>
    </location>
</feature>
<keyword evidence="4 7" id="KW-1133">Transmembrane helix</keyword>
<keyword evidence="3 7" id="KW-0812">Transmembrane</keyword>
<evidence type="ECO:0000256" key="7">
    <source>
        <dbReference type="SAM" id="Phobius"/>
    </source>
</evidence>
<dbReference type="Pfam" id="PF01169">
    <property type="entry name" value="GDT1"/>
    <property type="match status" value="2"/>
</dbReference>
<feature type="compositionally biased region" description="Basic and acidic residues" evidence="6">
    <location>
        <begin position="447"/>
        <end position="456"/>
    </location>
</feature>
<dbReference type="GO" id="GO:0015085">
    <property type="term" value="F:calcium ion transmembrane transporter activity"/>
    <property type="evidence" value="ECO:0007669"/>
    <property type="project" value="TreeGrafter"/>
</dbReference>
<keyword evidence="8" id="KW-0732">Signal</keyword>
<dbReference type="EMBL" id="MUNK01000348">
    <property type="protein sequence ID" value="OTA22716.1"/>
    <property type="molecule type" value="Genomic_DNA"/>
</dbReference>
<comment type="caution">
    <text evidence="9">The sequence shown here is derived from an EMBL/GenBank/DDBJ whole genome shotgun (WGS) entry which is preliminary data.</text>
</comment>
<feature type="transmembrane region" description="Helical" evidence="7">
    <location>
        <begin position="540"/>
        <end position="558"/>
    </location>
</feature>
<dbReference type="OrthoDB" id="442680at2759"/>
<dbReference type="PANTHER" id="PTHR12608">
    <property type="entry name" value="TRANSMEMBRANE PROTEIN HTP-1 RELATED"/>
    <property type="match status" value="1"/>
</dbReference>
<proteinExistence type="inferred from homology"/>
<dbReference type="InParanoid" id="A0A1Z5SPF2"/>
<dbReference type="AlphaFoldDB" id="A0A1Z5SPF2"/>
<comment type="similarity">
    <text evidence="2">Belongs to the GDT1 family.</text>
</comment>
<feature type="compositionally biased region" description="Basic and acidic residues" evidence="6">
    <location>
        <begin position="146"/>
        <end position="160"/>
    </location>
</feature>
<feature type="transmembrane region" description="Helical" evidence="7">
    <location>
        <begin position="354"/>
        <end position="374"/>
    </location>
</feature>
<feature type="compositionally biased region" description="Basic and acidic residues" evidence="6">
    <location>
        <begin position="417"/>
        <end position="431"/>
    </location>
</feature>
<feature type="signal peptide" evidence="8">
    <location>
        <begin position="1"/>
        <end position="20"/>
    </location>
</feature>
<accession>A0A1Z5SPF2</accession>
<dbReference type="InterPro" id="IPR049555">
    <property type="entry name" value="GDT1-like_CS"/>
</dbReference>
<feature type="region of interest" description="Disordered" evidence="6">
    <location>
        <begin position="22"/>
        <end position="309"/>
    </location>
</feature>
<keyword evidence="10" id="KW-1185">Reference proteome</keyword>
<evidence type="ECO:0000256" key="5">
    <source>
        <dbReference type="ARBA" id="ARBA00023136"/>
    </source>
</evidence>
<evidence type="ECO:0000256" key="2">
    <source>
        <dbReference type="ARBA" id="ARBA00009190"/>
    </source>
</evidence>
<dbReference type="GO" id="GO:0032472">
    <property type="term" value="P:Golgi calcium ion transport"/>
    <property type="evidence" value="ECO:0007669"/>
    <property type="project" value="TreeGrafter"/>
</dbReference>
<feature type="transmembrane region" description="Helical" evidence="7">
    <location>
        <begin position="386"/>
        <end position="403"/>
    </location>
</feature>
<reference evidence="9 10" key="1">
    <citation type="submission" date="2017-01" db="EMBL/GenBank/DDBJ databases">
        <title>The recent genome duplication of the halophilic yeast Hortaea werneckii: insights from long-read sequencing.</title>
        <authorList>
            <person name="Sinha S."/>
            <person name="Flibotte S."/>
            <person name="Neira M."/>
            <person name="Lenassi M."/>
            <person name="Gostincar C."/>
            <person name="Stajich J.E."/>
            <person name="Nislow C.E."/>
        </authorList>
    </citation>
    <scope>NUCLEOTIDE SEQUENCE [LARGE SCALE GENOMIC DNA]</scope>
    <source>
        <strain evidence="9 10">EXF-2000</strain>
    </source>
</reference>
<feature type="compositionally biased region" description="Basic and acidic residues" evidence="6">
    <location>
        <begin position="253"/>
        <end position="271"/>
    </location>
</feature>
<protein>
    <submittedName>
        <fullName evidence="9">Uncharacterized protein</fullName>
    </submittedName>
</protein>
<sequence>MRLRHASPLLLLLLPTLAAADLDSPKNGRLHKRDSNKLTKEEIMELNVAKGQTAGRDKPKFAAPADGAQNAKPSTSTRPYVGTEDAPVDGLDGKPHAGPFVDTTPEETTKKGKGGAAKTSSAKPRPTSLEKFKDASNDDGWALDDIPEKNDGVMNDESRVAPKKGTTGTEGGISEKTKDRLRKGDPEKKPQAPNEAPPLPHKEQERIAEHQEKTGEKKKTSAASKEDKDSENGAEAGGKKGGEYGAGGLGMEKPTDLPEKPHNIPHPERKGSSSSGHDAYTEGSTNPRKNAKSASAAAGGDITSGITSPGTAGDTEWHEWFHSFVLSMTMILFSEIGDKTFLVAALMAMRHDRLLVFTAALSALVAMTVLSAVLGHAVPTLLPKKFTTFGAAVLFLVFGARLLKEGLEMPPDSGVGEEMREVEAELEEKEHSSHHRPSSHDPYSLESGRRHSEKRSPSASSSRSPSPPPAPLHPAPAWVQTFVMTFLGEWGDRSQIATIAMAAGQDYWWVTLGAICGHSVCTGLAVVGGRALAGRVSMRVVTIGGAVAFLAFGLIYIYECLMETS</sequence>
<evidence type="ECO:0000313" key="9">
    <source>
        <dbReference type="EMBL" id="OTA22716.1"/>
    </source>
</evidence>
<feature type="chain" id="PRO_5012238811" evidence="8">
    <location>
        <begin position="21"/>
        <end position="565"/>
    </location>
</feature>
<dbReference type="PANTHER" id="PTHR12608:SF1">
    <property type="entry name" value="TRANSMEMBRANE PROTEIN 165"/>
    <property type="match status" value="1"/>
</dbReference>
<feature type="compositionally biased region" description="Basic and acidic residues" evidence="6">
    <location>
        <begin position="33"/>
        <end position="43"/>
    </location>
</feature>
<dbReference type="Proteomes" id="UP000194280">
    <property type="component" value="Unassembled WGS sequence"/>
</dbReference>
<feature type="region of interest" description="Disordered" evidence="6">
    <location>
        <begin position="409"/>
        <end position="471"/>
    </location>
</feature>
<keyword evidence="5 7" id="KW-0472">Membrane</keyword>